<dbReference type="InterPro" id="IPR043147">
    <property type="entry name" value="Penicillin_amidase_A-knob"/>
</dbReference>
<keyword evidence="3" id="KW-0865">Zymogen</keyword>
<dbReference type="RefSeq" id="WP_105936596.1">
    <property type="nucleotide sequence ID" value="NZ_PVNP01000207.1"/>
</dbReference>
<gene>
    <name evidence="7" type="ORF">C6Y40_22290</name>
</gene>
<dbReference type="Gene3D" id="3.60.20.10">
    <property type="entry name" value="Glutamine Phosphoribosylpyrophosphate, subunit 1, domain 1"/>
    <property type="match status" value="1"/>
</dbReference>
<comment type="caution">
    <text evidence="7">The sequence shown here is derived from an EMBL/GenBank/DDBJ whole genome shotgun (WGS) entry which is preliminary data.</text>
</comment>
<keyword evidence="6" id="KW-0479">Metal-binding</keyword>
<accession>A0A2S9V4J8</accession>
<dbReference type="AlphaFoldDB" id="A0A2S9V4J8"/>
<evidence type="ECO:0000256" key="5">
    <source>
        <dbReference type="PIRSR" id="PIRSR001227-1"/>
    </source>
</evidence>
<dbReference type="GO" id="GO:0017000">
    <property type="term" value="P:antibiotic biosynthetic process"/>
    <property type="evidence" value="ECO:0007669"/>
    <property type="project" value="InterPro"/>
</dbReference>
<comment type="subunit">
    <text evidence="4">Heterodimer of an alpha subunit and a beta subunit processed from the same precursor.</text>
</comment>
<protein>
    <submittedName>
        <fullName evidence="7">Penicillin acylase family protein</fullName>
    </submittedName>
</protein>
<proteinExistence type="inferred from homology"/>
<feature type="active site" description="Nucleophile" evidence="5">
    <location>
        <position position="252"/>
    </location>
</feature>
<dbReference type="InterPro" id="IPR043146">
    <property type="entry name" value="Penicillin_amidase_N_B-knob"/>
</dbReference>
<dbReference type="GO" id="GO:0046872">
    <property type="term" value="F:metal ion binding"/>
    <property type="evidence" value="ECO:0007669"/>
    <property type="project" value="UniProtKB-KW"/>
</dbReference>
<feature type="binding site" evidence="6">
    <location>
        <position position="331"/>
    </location>
    <ligand>
        <name>Ca(2+)</name>
        <dbReference type="ChEBI" id="CHEBI:29108"/>
    </ligand>
</feature>
<evidence type="ECO:0000313" key="7">
    <source>
        <dbReference type="EMBL" id="PRO71295.1"/>
    </source>
</evidence>
<dbReference type="Pfam" id="PF01804">
    <property type="entry name" value="Penicil_amidase"/>
    <property type="match status" value="1"/>
</dbReference>
<name>A0A2S9V4J8_9ALTE</name>
<comment type="cofactor">
    <cofactor evidence="6">
        <name>Ca(2+)</name>
        <dbReference type="ChEBI" id="CHEBI:29108"/>
    </cofactor>
    <text evidence="6">Binds 1 Ca(2+) ion per dimer.</text>
</comment>
<evidence type="ECO:0000313" key="8">
    <source>
        <dbReference type="Proteomes" id="UP000238949"/>
    </source>
</evidence>
<dbReference type="Gene3D" id="2.30.120.10">
    <property type="match status" value="1"/>
</dbReference>
<dbReference type="PIRSF" id="PIRSF001227">
    <property type="entry name" value="Pen_acylase"/>
    <property type="match status" value="1"/>
</dbReference>
<dbReference type="SUPFAM" id="SSF56235">
    <property type="entry name" value="N-terminal nucleophile aminohydrolases (Ntn hydrolases)"/>
    <property type="match status" value="1"/>
</dbReference>
<comment type="similarity">
    <text evidence="1">Belongs to the peptidase S45 family.</text>
</comment>
<dbReference type="Gene3D" id="1.10.439.10">
    <property type="entry name" value="Penicillin Amidohydrolase, domain 1"/>
    <property type="match status" value="1"/>
</dbReference>
<dbReference type="CDD" id="cd03747">
    <property type="entry name" value="Ntn_PGA_like"/>
    <property type="match status" value="1"/>
</dbReference>
<dbReference type="InterPro" id="IPR029055">
    <property type="entry name" value="Ntn_hydrolases_N"/>
</dbReference>
<keyword evidence="8" id="KW-1185">Reference proteome</keyword>
<keyword evidence="6" id="KW-0106">Calcium</keyword>
<dbReference type="Gene3D" id="1.10.1400.10">
    <property type="match status" value="1"/>
</dbReference>
<dbReference type="PANTHER" id="PTHR34218">
    <property type="entry name" value="PEPTIDASE S45 PENICILLIN AMIDASE"/>
    <property type="match status" value="1"/>
</dbReference>
<evidence type="ECO:0000256" key="4">
    <source>
        <dbReference type="ARBA" id="ARBA00038735"/>
    </source>
</evidence>
<reference evidence="8" key="1">
    <citation type="journal article" date="2020" name="Int. J. Syst. Evol. Microbiol.">
        <title>Alteromonas alba sp. nov., a marine bacterium isolated from the seawater of the West Pacific Ocean.</title>
        <authorList>
            <person name="Sun C."/>
            <person name="Wu Y.-H."/>
            <person name="Xamxidin M."/>
            <person name="Cheng H."/>
            <person name="Xu X.-W."/>
        </authorList>
    </citation>
    <scope>NUCLEOTIDE SEQUENCE [LARGE SCALE GENOMIC DNA]</scope>
    <source>
        <strain evidence="8">190</strain>
    </source>
</reference>
<dbReference type="PANTHER" id="PTHR34218:SF4">
    <property type="entry name" value="ACYL-HOMOSERINE LACTONE ACYLASE QUIP"/>
    <property type="match status" value="1"/>
</dbReference>
<evidence type="ECO:0000256" key="6">
    <source>
        <dbReference type="PIRSR" id="PIRSR001227-2"/>
    </source>
</evidence>
<evidence type="ECO:0000256" key="1">
    <source>
        <dbReference type="ARBA" id="ARBA00006586"/>
    </source>
</evidence>
<dbReference type="GO" id="GO:0016811">
    <property type="term" value="F:hydrolase activity, acting on carbon-nitrogen (but not peptide) bonds, in linear amides"/>
    <property type="evidence" value="ECO:0007669"/>
    <property type="project" value="InterPro"/>
</dbReference>
<dbReference type="OrthoDB" id="9760084at2"/>
<evidence type="ECO:0000256" key="3">
    <source>
        <dbReference type="ARBA" id="ARBA00023145"/>
    </source>
</evidence>
<evidence type="ECO:0000256" key="2">
    <source>
        <dbReference type="ARBA" id="ARBA00022801"/>
    </source>
</evidence>
<keyword evidence="2" id="KW-0378">Hydrolase</keyword>
<dbReference type="Proteomes" id="UP000238949">
    <property type="component" value="Unassembled WGS sequence"/>
</dbReference>
<sequence length="762" mass="85305">MLNWLKRITLGVIGLLVIAVMAVYFTLRQSLPALDGDRIVSQVQQPATLSRDALGQAIIQADSRKEAMYLLGFAHGQDRFFQMDLQRRVAAGELSEWLGSMALDVDKTGRFHEFRRRANTIYSQLPQAQKDILIAYTEGVNQAVAEQSARPFEYILTNFEQAPWSPQDSILVILSMYLDLQSGNVNRDLTLTEIKHQFGQPMVDFILQPTQYQAALDNSQLSGDVEIPLLKTRPAAVSNNTAQMAFRTEIGSNNWIVGGALTETGDALLASDMHLGMRVPIIWYRAQLNYAVEQYDVSLTGVTLPGVPGVIAGTNGHIAWGFTNAYVDTADWVLIDRSEVTAVDETISVKGEPETYQRLTSQYGPVRQLGTRFYALKWTAQEPYAVNLMLNQLDTRLSVLEAIPVVRKLGIPVQNIALGDTAGNIAWMPAGAVPGRKVPHNTAITPQQLDGLWNVDEMDLPVVMNPSSHRIWTANSRVIGTDDLARFGDGGYALGARAQQIRDRLFDYEQFDEQRFYQIQLDNEARFLQPWHALLRQLLKRNSGYFATDIEALDNWQNCACADSVGYTLVKHFRRQVINTTFAPLNEALKPKHLSLRYVSSNLEPAIWQLIRSDNTQWLPEDHNDWQSYMLSQYEQARQQLLDKHGASKDLSTLAWGKVNKQAITHPFAGQIPVFGKALNMPEIPGYGDTFIPAVQARSFGASQRFFVRPGQLDKAVLTIPGGQSGHPLSAFYKAGFDDYAKHRMTPLLPGKPLHTLTFMPE</sequence>
<dbReference type="EMBL" id="PVNP01000207">
    <property type="protein sequence ID" value="PRO71295.1"/>
    <property type="molecule type" value="Genomic_DNA"/>
</dbReference>
<organism evidence="7 8">
    <name type="scientific">Alteromonas alba</name>
    <dbReference type="NCBI Taxonomy" id="2079529"/>
    <lineage>
        <taxon>Bacteria</taxon>
        <taxon>Pseudomonadati</taxon>
        <taxon>Pseudomonadota</taxon>
        <taxon>Gammaproteobacteria</taxon>
        <taxon>Alteromonadales</taxon>
        <taxon>Alteromonadaceae</taxon>
        <taxon>Alteromonas/Salinimonas group</taxon>
        <taxon>Alteromonas</taxon>
    </lineage>
</organism>
<dbReference type="InterPro" id="IPR014395">
    <property type="entry name" value="Pen/GL7ACA/AHL_acylase"/>
</dbReference>
<feature type="binding site" evidence="6">
    <location>
        <position position="328"/>
    </location>
    <ligand>
        <name>Ca(2+)</name>
        <dbReference type="ChEBI" id="CHEBI:29108"/>
    </ligand>
</feature>
<dbReference type="InterPro" id="IPR023343">
    <property type="entry name" value="Penicillin_amidase_dom1"/>
</dbReference>
<dbReference type="InterPro" id="IPR002692">
    <property type="entry name" value="S45"/>
</dbReference>